<dbReference type="InterPro" id="IPR007165">
    <property type="entry name" value="Phage_holin_4_2"/>
</dbReference>
<sequence>MSKFLVRCFVFALALMATSYLLGSVEVTGFVAAFIAAIIFAGFNTIIKPILFILSLPITILTFGLFTLVLNGIIFSMVAGLVPGFEVYSFSGAIFGAIIVSIINMILSNFLDVNDK</sequence>
<dbReference type="AlphaFoldDB" id="A0A1T4ZQP7"/>
<feature type="transmembrane region" description="Helical" evidence="1">
    <location>
        <begin position="29"/>
        <end position="47"/>
    </location>
</feature>
<dbReference type="RefSeq" id="WP_200805053.1">
    <property type="nucleotide sequence ID" value="NZ_CP154629.1"/>
</dbReference>
<keyword evidence="1" id="KW-0472">Membrane</keyword>
<keyword evidence="3" id="KW-1185">Reference proteome</keyword>
<dbReference type="EMBL" id="FUYN01000001">
    <property type="protein sequence ID" value="SKB24935.1"/>
    <property type="molecule type" value="Genomic_DNA"/>
</dbReference>
<dbReference type="Proteomes" id="UP000243406">
    <property type="component" value="Unassembled WGS sequence"/>
</dbReference>
<protein>
    <submittedName>
        <fullName evidence="2">Putative membrane protein</fullName>
    </submittedName>
</protein>
<feature type="transmembrane region" description="Helical" evidence="1">
    <location>
        <begin position="59"/>
        <end position="82"/>
    </location>
</feature>
<reference evidence="3" key="1">
    <citation type="submission" date="2017-02" db="EMBL/GenBank/DDBJ databases">
        <authorList>
            <person name="Varghese N."/>
            <person name="Submissions S."/>
        </authorList>
    </citation>
    <scope>NUCLEOTIDE SEQUENCE [LARGE SCALE GENOMIC DNA]</scope>
    <source>
        <strain evidence="3">ATCC 35199</strain>
    </source>
</reference>
<evidence type="ECO:0000256" key="1">
    <source>
        <dbReference type="SAM" id="Phobius"/>
    </source>
</evidence>
<evidence type="ECO:0000313" key="3">
    <source>
        <dbReference type="Proteomes" id="UP000243406"/>
    </source>
</evidence>
<accession>A0A1T4ZQP7</accession>
<dbReference type="PANTHER" id="PTHR37309:SF1">
    <property type="entry name" value="SLR0284 PROTEIN"/>
    <property type="match status" value="1"/>
</dbReference>
<gene>
    <name evidence="2" type="ORF">SAMN02745120_0218</name>
</gene>
<dbReference type="PANTHER" id="PTHR37309">
    <property type="entry name" value="SLR0284 PROTEIN"/>
    <property type="match status" value="1"/>
</dbReference>
<evidence type="ECO:0000313" key="2">
    <source>
        <dbReference type="EMBL" id="SKB24935.1"/>
    </source>
</evidence>
<organism evidence="2 3">
    <name type="scientific">Acetoanaerobium noterae</name>
    <dbReference type="NCBI Taxonomy" id="745369"/>
    <lineage>
        <taxon>Bacteria</taxon>
        <taxon>Bacillati</taxon>
        <taxon>Bacillota</taxon>
        <taxon>Clostridia</taxon>
        <taxon>Peptostreptococcales</taxon>
        <taxon>Filifactoraceae</taxon>
        <taxon>Acetoanaerobium</taxon>
    </lineage>
</organism>
<feature type="transmembrane region" description="Helical" evidence="1">
    <location>
        <begin position="88"/>
        <end position="111"/>
    </location>
</feature>
<name>A0A1T4ZQP7_9FIRM</name>
<keyword evidence="1" id="KW-0812">Transmembrane</keyword>
<dbReference type="Pfam" id="PF04020">
    <property type="entry name" value="Phage_holin_4_2"/>
    <property type="match status" value="1"/>
</dbReference>
<proteinExistence type="predicted"/>
<keyword evidence="1" id="KW-1133">Transmembrane helix</keyword>